<dbReference type="OrthoDB" id="3354157at2759"/>
<protein>
    <submittedName>
        <fullName evidence="2">Uncharacterized protein</fullName>
    </submittedName>
</protein>
<dbReference type="Proteomes" id="UP000714275">
    <property type="component" value="Unassembled WGS sequence"/>
</dbReference>
<evidence type="ECO:0000313" key="2">
    <source>
        <dbReference type="EMBL" id="KAG1777222.1"/>
    </source>
</evidence>
<gene>
    <name evidence="2" type="ORF">EV702DRAFT_1103994</name>
</gene>
<organism evidence="2 3">
    <name type="scientific">Suillus placidus</name>
    <dbReference type="NCBI Taxonomy" id="48579"/>
    <lineage>
        <taxon>Eukaryota</taxon>
        <taxon>Fungi</taxon>
        <taxon>Dikarya</taxon>
        <taxon>Basidiomycota</taxon>
        <taxon>Agaricomycotina</taxon>
        <taxon>Agaricomycetes</taxon>
        <taxon>Agaricomycetidae</taxon>
        <taxon>Boletales</taxon>
        <taxon>Suillineae</taxon>
        <taxon>Suillaceae</taxon>
        <taxon>Suillus</taxon>
    </lineage>
</organism>
<dbReference type="EMBL" id="JABBWD010000022">
    <property type="protein sequence ID" value="KAG1777222.1"/>
    <property type="molecule type" value="Genomic_DNA"/>
</dbReference>
<name>A0A9P6ZW10_9AGAM</name>
<evidence type="ECO:0000313" key="3">
    <source>
        <dbReference type="Proteomes" id="UP000714275"/>
    </source>
</evidence>
<keyword evidence="3" id="KW-1185">Reference proteome</keyword>
<feature type="compositionally biased region" description="Polar residues" evidence="1">
    <location>
        <begin position="128"/>
        <end position="141"/>
    </location>
</feature>
<reference evidence="2" key="1">
    <citation type="journal article" date="2020" name="New Phytol.">
        <title>Comparative genomics reveals dynamic genome evolution in host specialist ectomycorrhizal fungi.</title>
        <authorList>
            <person name="Lofgren L.A."/>
            <person name="Nguyen N.H."/>
            <person name="Vilgalys R."/>
            <person name="Ruytinx J."/>
            <person name="Liao H.L."/>
            <person name="Branco S."/>
            <person name="Kuo A."/>
            <person name="LaButti K."/>
            <person name="Lipzen A."/>
            <person name="Andreopoulos W."/>
            <person name="Pangilinan J."/>
            <person name="Riley R."/>
            <person name="Hundley H."/>
            <person name="Na H."/>
            <person name="Barry K."/>
            <person name="Grigoriev I.V."/>
            <person name="Stajich J.E."/>
            <person name="Kennedy P.G."/>
        </authorList>
    </citation>
    <scope>NUCLEOTIDE SEQUENCE</scope>
    <source>
        <strain evidence="2">DOB743</strain>
    </source>
</reference>
<comment type="caution">
    <text evidence="2">The sequence shown here is derived from an EMBL/GenBank/DDBJ whole genome shotgun (WGS) entry which is preliminary data.</text>
</comment>
<accession>A0A9P6ZW10</accession>
<evidence type="ECO:0000256" key="1">
    <source>
        <dbReference type="SAM" id="MobiDB-lite"/>
    </source>
</evidence>
<dbReference type="AlphaFoldDB" id="A0A9P6ZW10"/>
<feature type="region of interest" description="Disordered" evidence="1">
    <location>
        <begin position="128"/>
        <end position="150"/>
    </location>
</feature>
<proteinExistence type="predicted"/>
<sequence>MIIRAHQGMKNIAAHCRLELLITVTMMSRITLNLKKQAFHGPSLQHLRAESFIMSTRNNPICTPSGGVAVLTRLRSHSVSSAARVESSRRARSGSASSILAENPSISAARPRLSTIFSATNIPITLSSSGSPVSEHANLNSDQRDTVDIV</sequence>